<dbReference type="EMBL" id="NEXD01000118">
    <property type="protein sequence ID" value="PSN83058.1"/>
    <property type="molecule type" value="Genomic_DNA"/>
</dbReference>
<dbReference type="Proteomes" id="UP000240569">
    <property type="component" value="Unassembled WGS sequence"/>
</dbReference>
<organism evidence="1 2">
    <name type="scientific">Candidatus Marsarchaeota G1 archaeon BE_D</name>
    <dbReference type="NCBI Taxonomy" id="1978156"/>
    <lineage>
        <taxon>Archaea</taxon>
        <taxon>Candidatus Marsarchaeota</taxon>
        <taxon>Candidatus Marsarchaeota group 1</taxon>
    </lineage>
</organism>
<protein>
    <recommendedName>
        <fullName evidence="3">MEDS domain-containing protein</fullName>
    </recommendedName>
</protein>
<proteinExistence type="predicted"/>
<dbReference type="Gene3D" id="3.40.50.11700">
    <property type="match status" value="1"/>
</dbReference>
<dbReference type="AlphaFoldDB" id="A0A2R6A9Q3"/>
<sequence length="89" mass="9956">MKDEKFAIVFSHGFDTTHVFAKLAESGIIKDTSLIFDLSEENSPRVLSNIATIDSHIATLNSHGFSLSTYYCRVNEHDFTGSLKKSLIF</sequence>
<name>A0A2R6A9Q3_9ARCH</name>
<evidence type="ECO:0000313" key="2">
    <source>
        <dbReference type="Proteomes" id="UP000240569"/>
    </source>
</evidence>
<gene>
    <name evidence="1" type="ORF">B9Q02_10965</name>
</gene>
<reference evidence="1 2" key="1">
    <citation type="submission" date="2017-04" db="EMBL/GenBank/DDBJ databases">
        <title>Novel microbial lineages endemic to geothermal iron-oxide mats fill important gaps in the evolutionary history of Archaea.</title>
        <authorList>
            <person name="Jay Z.J."/>
            <person name="Beam J.P."/>
            <person name="Dlakic M."/>
            <person name="Rusch D.B."/>
            <person name="Kozubal M.A."/>
            <person name="Inskeep W.P."/>
        </authorList>
    </citation>
    <scope>NUCLEOTIDE SEQUENCE [LARGE SCALE GENOMIC DNA]</scope>
    <source>
        <strain evidence="1">BE_D</strain>
    </source>
</reference>
<evidence type="ECO:0008006" key="3">
    <source>
        <dbReference type="Google" id="ProtNLM"/>
    </source>
</evidence>
<accession>A0A2R6A9Q3</accession>
<comment type="caution">
    <text evidence="1">The sequence shown here is derived from an EMBL/GenBank/DDBJ whole genome shotgun (WGS) entry which is preliminary data.</text>
</comment>
<evidence type="ECO:0000313" key="1">
    <source>
        <dbReference type="EMBL" id="PSN83058.1"/>
    </source>
</evidence>